<gene>
    <name evidence="11" type="ORF">A2V68_00610</name>
</gene>
<evidence type="ECO:0000256" key="7">
    <source>
        <dbReference type="ARBA" id="ARBA00034754"/>
    </source>
</evidence>
<evidence type="ECO:0000256" key="2">
    <source>
        <dbReference type="ARBA" id="ARBA00017703"/>
    </source>
</evidence>
<evidence type="ECO:0000313" key="11">
    <source>
        <dbReference type="EMBL" id="OGB74254.1"/>
    </source>
</evidence>
<dbReference type="EC" id="2.7.7.7" evidence="1"/>
<dbReference type="Gene3D" id="1.10.8.60">
    <property type="match status" value="1"/>
</dbReference>
<sequence length="314" mass="35061">MIYFLFGSDSFRLRERVRQLRSEASKLTPLDYVELAADHINFEDFINAVASQSLLAEQRLVVINDLCAAESEQLKERVTDWLAGASNDSGAIVVFCENDEPDRRTKLFKLLSRFTAESYQPLNLRQASQWLDDRAHQRSAKLSPAATRALLGDFSDDMWRLSQEVEKLALFAEGKTIDLAMVEQLVPRRLGDKIFQTIDALASGDLRLTNQLLNHQLAFGMTEQQLLVMIAYQFRNIALIKALLAEGVVPAKLAAASQLHPYVVKKTTAFAKGFSTQKIGRVFSLLHRVDTAIKSGKTPPEAGLDILAAQLVRA</sequence>
<dbReference type="InterPro" id="IPR048466">
    <property type="entry name" value="DNA_pol3_delta-like_C"/>
</dbReference>
<keyword evidence="3" id="KW-0808">Transferase</keyword>
<evidence type="ECO:0000256" key="4">
    <source>
        <dbReference type="ARBA" id="ARBA00022695"/>
    </source>
</evidence>
<name>A0A1F4NRZ6_UNCK3</name>
<feature type="domain" description="DNA polymerase III delta subunit-like C-terminal" evidence="10">
    <location>
        <begin position="192"/>
        <end position="310"/>
    </location>
</feature>
<dbReference type="InterPro" id="IPR008921">
    <property type="entry name" value="DNA_pol3_clamp-load_cplx_C"/>
</dbReference>
<comment type="catalytic activity">
    <reaction evidence="8">
        <text>DNA(n) + a 2'-deoxyribonucleoside 5'-triphosphate = DNA(n+1) + diphosphate</text>
        <dbReference type="Rhea" id="RHEA:22508"/>
        <dbReference type="Rhea" id="RHEA-COMP:17339"/>
        <dbReference type="Rhea" id="RHEA-COMP:17340"/>
        <dbReference type="ChEBI" id="CHEBI:33019"/>
        <dbReference type="ChEBI" id="CHEBI:61560"/>
        <dbReference type="ChEBI" id="CHEBI:173112"/>
        <dbReference type="EC" id="2.7.7.7"/>
    </reaction>
</comment>
<comment type="caution">
    <text evidence="11">The sequence shown here is derived from an EMBL/GenBank/DDBJ whole genome shotgun (WGS) entry which is preliminary data.</text>
</comment>
<proteinExistence type="inferred from homology"/>
<dbReference type="Gene3D" id="1.20.272.10">
    <property type="match status" value="1"/>
</dbReference>
<dbReference type="InterPro" id="IPR005790">
    <property type="entry name" value="DNA_polIII_delta"/>
</dbReference>
<dbReference type="Pfam" id="PF21694">
    <property type="entry name" value="DNA_pol3_delta_C"/>
    <property type="match status" value="1"/>
</dbReference>
<keyword evidence="4" id="KW-0548">Nucleotidyltransferase</keyword>
<dbReference type="AlphaFoldDB" id="A0A1F4NRZ6"/>
<dbReference type="GO" id="GO:0009360">
    <property type="term" value="C:DNA polymerase III complex"/>
    <property type="evidence" value="ECO:0007669"/>
    <property type="project" value="InterPro"/>
</dbReference>
<dbReference type="InterPro" id="IPR010372">
    <property type="entry name" value="DNA_pol3_delta_N"/>
</dbReference>
<feature type="domain" description="DNA polymerase III delta N-terminal" evidence="9">
    <location>
        <begin position="3"/>
        <end position="113"/>
    </location>
</feature>
<dbReference type="GO" id="GO:0003677">
    <property type="term" value="F:DNA binding"/>
    <property type="evidence" value="ECO:0007669"/>
    <property type="project" value="InterPro"/>
</dbReference>
<dbReference type="Gene3D" id="3.40.50.300">
    <property type="entry name" value="P-loop containing nucleotide triphosphate hydrolases"/>
    <property type="match status" value="1"/>
</dbReference>
<evidence type="ECO:0000259" key="9">
    <source>
        <dbReference type="Pfam" id="PF06144"/>
    </source>
</evidence>
<evidence type="ECO:0000256" key="8">
    <source>
        <dbReference type="ARBA" id="ARBA00049244"/>
    </source>
</evidence>
<evidence type="ECO:0000256" key="3">
    <source>
        <dbReference type="ARBA" id="ARBA00022679"/>
    </source>
</evidence>
<dbReference type="GO" id="GO:0006261">
    <property type="term" value="P:DNA-templated DNA replication"/>
    <property type="evidence" value="ECO:0007669"/>
    <property type="project" value="TreeGrafter"/>
</dbReference>
<dbReference type="Pfam" id="PF06144">
    <property type="entry name" value="DNA_pol3_delta"/>
    <property type="match status" value="1"/>
</dbReference>
<protein>
    <recommendedName>
        <fullName evidence="2">DNA polymerase III subunit delta</fullName>
        <ecNumber evidence="1">2.7.7.7</ecNumber>
    </recommendedName>
</protein>
<dbReference type="Proteomes" id="UP000176651">
    <property type="component" value="Unassembled WGS sequence"/>
</dbReference>
<dbReference type="NCBIfam" id="TIGR01128">
    <property type="entry name" value="holA"/>
    <property type="match status" value="1"/>
</dbReference>
<keyword evidence="5" id="KW-0235">DNA replication</keyword>
<accession>A0A1F4NRZ6</accession>
<reference evidence="11 12" key="1">
    <citation type="journal article" date="2016" name="Nat. Commun.">
        <title>Thousands of microbial genomes shed light on interconnected biogeochemical processes in an aquifer system.</title>
        <authorList>
            <person name="Anantharaman K."/>
            <person name="Brown C.T."/>
            <person name="Hug L.A."/>
            <person name="Sharon I."/>
            <person name="Castelle C.J."/>
            <person name="Probst A.J."/>
            <person name="Thomas B.C."/>
            <person name="Singh A."/>
            <person name="Wilkins M.J."/>
            <person name="Karaoz U."/>
            <person name="Brodie E.L."/>
            <person name="Williams K.H."/>
            <person name="Hubbard S.S."/>
            <person name="Banfield J.F."/>
        </authorList>
    </citation>
    <scope>NUCLEOTIDE SEQUENCE [LARGE SCALE GENOMIC DNA]</scope>
</reference>
<evidence type="ECO:0000313" key="12">
    <source>
        <dbReference type="Proteomes" id="UP000176651"/>
    </source>
</evidence>
<dbReference type="STRING" id="1798535.A2V68_00610"/>
<dbReference type="InterPro" id="IPR027417">
    <property type="entry name" value="P-loop_NTPase"/>
</dbReference>
<evidence type="ECO:0000256" key="6">
    <source>
        <dbReference type="ARBA" id="ARBA00022932"/>
    </source>
</evidence>
<dbReference type="SUPFAM" id="SSF52540">
    <property type="entry name" value="P-loop containing nucleoside triphosphate hydrolases"/>
    <property type="match status" value="1"/>
</dbReference>
<dbReference type="SUPFAM" id="SSF48019">
    <property type="entry name" value="post-AAA+ oligomerization domain-like"/>
    <property type="match status" value="1"/>
</dbReference>
<dbReference type="GO" id="GO:0003887">
    <property type="term" value="F:DNA-directed DNA polymerase activity"/>
    <property type="evidence" value="ECO:0007669"/>
    <property type="project" value="UniProtKB-KW"/>
</dbReference>
<evidence type="ECO:0000259" key="10">
    <source>
        <dbReference type="Pfam" id="PF21694"/>
    </source>
</evidence>
<dbReference type="EMBL" id="META01000003">
    <property type="protein sequence ID" value="OGB74254.1"/>
    <property type="molecule type" value="Genomic_DNA"/>
</dbReference>
<keyword evidence="6" id="KW-0239">DNA-directed DNA polymerase</keyword>
<evidence type="ECO:0000256" key="5">
    <source>
        <dbReference type="ARBA" id="ARBA00022705"/>
    </source>
</evidence>
<dbReference type="PANTHER" id="PTHR34388">
    <property type="entry name" value="DNA POLYMERASE III SUBUNIT DELTA"/>
    <property type="match status" value="1"/>
</dbReference>
<comment type="similarity">
    <text evidence="7">Belongs to the DNA polymerase HolA subunit family.</text>
</comment>
<evidence type="ECO:0000256" key="1">
    <source>
        <dbReference type="ARBA" id="ARBA00012417"/>
    </source>
</evidence>
<dbReference type="PANTHER" id="PTHR34388:SF1">
    <property type="entry name" value="DNA POLYMERASE III SUBUNIT DELTA"/>
    <property type="match status" value="1"/>
</dbReference>
<organism evidence="11 12">
    <name type="scientific">candidate division Kazan bacterium RBG_13_50_9</name>
    <dbReference type="NCBI Taxonomy" id="1798535"/>
    <lineage>
        <taxon>Bacteria</taxon>
        <taxon>Bacteria division Kazan-3B-28</taxon>
    </lineage>
</organism>